<dbReference type="SMART" id="SM00166">
    <property type="entry name" value="UBX"/>
    <property type="match status" value="1"/>
</dbReference>
<feature type="compositionally biased region" description="Acidic residues" evidence="1">
    <location>
        <begin position="188"/>
        <end position="199"/>
    </location>
</feature>
<gene>
    <name evidence="3" type="ORF">OSTQU699_LOCUS5152</name>
</gene>
<comment type="caution">
    <text evidence="3">The sequence shown here is derived from an EMBL/GenBank/DDBJ whole genome shotgun (WGS) entry which is preliminary data.</text>
</comment>
<dbReference type="Proteomes" id="UP000708148">
    <property type="component" value="Unassembled WGS sequence"/>
</dbReference>
<dbReference type="Gene3D" id="1.10.8.10">
    <property type="entry name" value="DNA helicase RuvA subunit, C-terminal domain"/>
    <property type="match status" value="1"/>
</dbReference>
<feature type="region of interest" description="Disordered" evidence="1">
    <location>
        <begin position="237"/>
        <end position="320"/>
    </location>
</feature>
<feature type="compositionally biased region" description="Basic and acidic residues" evidence="1">
    <location>
        <begin position="243"/>
        <end position="263"/>
    </location>
</feature>
<dbReference type="InterPro" id="IPR009060">
    <property type="entry name" value="UBA-like_sf"/>
</dbReference>
<dbReference type="SUPFAM" id="SSF46934">
    <property type="entry name" value="UBA-like"/>
    <property type="match status" value="1"/>
</dbReference>
<dbReference type="CDD" id="cd14273">
    <property type="entry name" value="UBA_TAP-C_like"/>
    <property type="match status" value="1"/>
</dbReference>
<feature type="region of interest" description="Disordered" evidence="1">
    <location>
        <begin position="73"/>
        <end position="124"/>
    </location>
</feature>
<dbReference type="AlphaFoldDB" id="A0A8S1IXV0"/>
<dbReference type="Gene3D" id="3.10.20.90">
    <property type="entry name" value="Phosphatidylinositol 3-kinase Catalytic Subunit, Chain A, domain 1"/>
    <property type="match status" value="1"/>
</dbReference>
<evidence type="ECO:0000256" key="1">
    <source>
        <dbReference type="SAM" id="MobiDB-lite"/>
    </source>
</evidence>
<evidence type="ECO:0000313" key="4">
    <source>
        <dbReference type="Proteomes" id="UP000708148"/>
    </source>
</evidence>
<dbReference type="InterPro" id="IPR029071">
    <property type="entry name" value="Ubiquitin-like_domsf"/>
</dbReference>
<sequence length="405" mass="43798">MEGQEDAVSMFCDVTGADPDVASHYLEAFAWNIDSAIAHFLDNPADGRPPGPIDGGAQAGMEFDDVEEVMAPSGRAPAAMPPGEPPVPHGDDDLQRALEESIRATGSASMPAAGTGAMQAHGSGSEALVLDDDEPVLLPEVHHVSSSPNSEDDPSYRPADELMPEEHGYADLSDRGSPPSPPARQPQDDEPILPDDINAEEARMLEAVMIGADFKGHIPDFSELRVARPPPVVSAATRANRTLRAEQDREYEESLRADREKVEAAQQAAMKARESQRQKSEEAVLEARRQAEEAAAIDRLMQSKRASLPSEPDDGDSDSVTVMVRLPQGARLGRRFRQSDPLSALFDFIDIKICDTQNGSSSFKPGTYNLVRNYPRRAFSLQDATGSLQDAGLTSKQEALFLESK</sequence>
<feature type="compositionally biased region" description="Pro residues" evidence="1">
    <location>
        <begin position="79"/>
        <end position="88"/>
    </location>
</feature>
<dbReference type="PANTHER" id="PTHR23322:SF93">
    <property type="entry name" value="UBX DOMAIN-CONTAINING PROTEIN 8"/>
    <property type="match status" value="1"/>
</dbReference>
<name>A0A8S1IXV0_9CHLO</name>
<organism evidence="3 4">
    <name type="scientific">Ostreobium quekettii</name>
    <dbReference type="NCBI Taxonomy" id="121088"/>
    <lineage>
        <taxon>Eukaryota</taxon>
        <taxon>Viridiplantae</taxon>
        <taxon>Chlorophyta</taxon>
        <taxon>core chlorophytes</taxon>
        <taxon>Ulvophyceae</taxon>
        <taxon>TCBD clade</taxon>
        <taxon>Bryopsidales</taxon>
        <taxon>Ostreobineae</taxon>
        <taxon>Ostreobiaceae</taxon>
        <taxon>Ostreobium</taxon>
    </lineage>
</organism>
<feature type="compositionally biased region" description="Basic and acidic residues" evidence="1">
    <location>
        <begin position="154"/>
        <end position="174"/>
    </location>
</feature>
<dbReference type="PROSITE" id="PS50033">
    <property type="entry name" value="UBX"/>
    <property type="match status" value="1"/>
</dbReference>
<dbReference type="GO" id="GO:0043130">
    <property type="term" value="F:ubiquitin binding"/>
    <property type="evidence" value="ECO:0007669"/>
    <property type="project" value="TreeGrafter"/>
</dbReference>
<feature type="compositionally biased region" description="Basic and acidic residues" evidence="1">
    <location>
        <begin position="271"/>
        <end position="292"/>
    </location>
</feature>
<feature type="compositionally biased region" description="Basic and acidic residues" evidence="1">
    <location>
        <begin position="89"/>
        <end position="102"/>
    </location>
</feature>
<evidence type="ECO:0000259" key="2">
    <source>
        <dbReference type="PROSITE" id="PS50033"/>
    </source>
</evidence>
<feature type="region of interest" description="Disordered" evidence="1">
    <location>
        <begin position="141"/>
        <end position="200"/>
    </location>
</feature>
<evidence type="ECO:0000313" key="3">
    <source>
        <dbReference type="EMBL" id="CAD7699793.1"/>
    </source>
</evidence>
<dbReference type="InterPro" id="IPR001012">
    <property type="entry name" value="UBX_dom"/>
</dbReference>
<accession>A0A8S1IXV0</accession>
<proteinExistence type="predicted"/>
<dbReference type="PANTHER" id="PTHR23322">
    <property type="entry name" value="FAS-ASSOCIATED PROTEIN"/>
    <property type="match status" value="1"/>
</dbReference>
<dbReference type="EMBL" id="CAJHUC010001113">
    <property type="protein sequence ID" value="CAD7699793.1"/>
    <property type="molecule type" value="Genomic_DNA"/>
</dbReference>
<reference evidence="3" key="1">
    <citation type="submission" date="2020-12" db="EMBL/GenBank/DDBJ databases">
        <authorList>
            <person name="Iha C."/>
        </authorList>
    </citation>
    <scope>NUCLEOTIDE SEQUENCE</scope>
</reference>
<dbReference type="GO" id="GO:0043161">
    <property type="term" value="P:proteasome-mediated ubiquitin-dependent protein catabolic process"/>
    <property type="evidence" value="ECO:0007669"/>
    <property type="project" value="TreeGrafter"/>
</dbReference>
<dbReference type="SUPFAM" id="SSF54236">
    <property type="entry name" value="Ubiquitin-like"/>
    <property type="match status" value="1"/>
</dbReference>
<protein>
    <recommendedName>
        <fullName evidence="2">UBX domain-containing protein</fullName>
    </recommendedName>
</protein>
<keyword evidence="4" id="KW-1185">Reference proteome</keyword>
<dbReference type="Pfam" id="PF00789">
    <property type="entry name" value="UBX"/>
    <property type="match status" value="1"/>
</dbReference>
<feature type="domain" description="UBX" evidence="2">
    <location>
        <begin position="315"/>
        <end position="401"/>
    </location>
</feature>
<dbReference type="InterPro" id="IPR050730">
    <property type="entry name" value="UBX_domain-protein"/>
</dbReference>
<dbReference type="OrthoDB" id="1920064at2759"/>
<dbReference type="Pfam" id="PF14555">
    <property type="entry name" value="UBA_4"/>
    <property type="match status" value="1"/>
</dbReference>
<dbReference type="GO" id="GO:0005634">
    <property type="term" value="C:nucleus"/>
    <property type="evidence" value="ECO:0007669"/>
    <property type="project" value="TreeGrafter"/>
</dbReference>